<feature type="transmembrane region" description="Helical" evidence="1">
    <location>
        <begin position="47"/>
        <end position="75"/>
    </location>
</feature>
<keyword evidence="3" id="KW-1185">Reference proteome</keyword>
<dbReference type="EMBL" id="CWGJ01000028">
    <property type="protein sequence ID" value="CRX39444.1"/>
    <property type="molecule type" value="Genomic_DNA"/>
</dbReference>
<dbReference type="OrthoDB" id="9963100at2"/>
<evidence type="ECO:0000313" key="3">
    <source>
        <dbReference type="Proteomes" id="UP000220251"/>
    </source>
</evidence>
<organism evidence="2 3">
    <name type="scientific">Estrella lausannensis</name>
    <dbReference type="NCBI Taxonomy" id="483423"/>
    <lineage>
        <taxon>Bacteria</taxon>
        <taxon>Pseudomonadati</taxon>
        <taxon>Chlamydiota</taxon>
        <taxon>Chlamydiia</taxon>
        <taxon>Parachlamydiales</taxon>
        <taxon>Candidatus Criblamydiaceae</taxon>
        <taxon>Estrella</taxon>
    </lineage>
</organism>
<accession>A0A0H5DU54</accession>
<name>A0A0H5DU54_9BACT</name>
<dbReference type="RefSeq" id="WP_098039310.1">
    <property type="nucleotide sequence ID" value="NZ_CWGJ01000028.1"/>
</dbReference>
<keyword evidence="1" id="KW-1133">Transmembrane helix</keyword>
<reference evidence="3" key="1">
    <citation type="submission" date="2015-06" db="EMBL/GenBank/DDBJ databases">
        <authorList>
            <person name="Bertelli C."/>
        </authorList>
    </citation>
    <scope>NUCLEOTIDE SEQUENCE [LARGE SCALE GENOMIC DNA]</scope>
    <source>
        <strain evidence="3">CRIB-30</strain>
    </source>
</reference>
<sequence length="176" mass="19071">MSAFIPPYQVNSLDESFDFEGSFAPPQPSFLWRGFKVVVGLITETPLAAIGFIIAGLVMTVLFPPIAATCFALAAATFSSKFLWKILCFTDLSIIHTLERRAVQFQEEHPFLQAAALASAAGLLIISQIASIIAAVLLGIFNGIVAEANHRFALAEKHRASSGKEDSLMRDEILNC</sequence>
<proteinExistence type="predicted"/>
<evidence type="ECO:0000256" key="1">
    <source>
        <dbReference type="SAM" id="Phobius"/>
    </source>
</evidence>
<protein>
    <submittedName>
        <fullName evidence="2">Putative membrane protein</fullName>
    </submittedName>
</protein>
<gene>
    <name evidence="2" type="ORF">ELAC_2123</name>
</gene>
<keyword evidence="1" id="KW-0472">Membrane</keyword>
<dbReference type="Proteomes" id="UP000220251">
    <property type="component" value="Unassembled WGS sequence"/>
</dbReference>
<dbReference type="AlphaFoldDB" id="A0A0H5DU54"/>
<keyword evidence="1" id="KW-0812">Transmembrane</keyword>
<evidence type="ECO:0000313" key="2">
    <source>
        <dbReference type="EMBL" id="CRX39444.1"/>
    </source>
</evidence>
<feature type="transmembrane region" description="Helical" evidence="1">
    <location>
        <begin position="118"/>
        <end position="141"/>
    </location>
</feature>